<comment type="similarity">
    <text evidence="10 11">Belongs to the TonB-dependent receptor family.</text>
</comment>
<evidence type="ECO:0000256" key="7">
    <source>
        <dbReference type="ARBA" id="ARBA00023136"/>
    </source>
</evidence>
<protein>
    <submittedName>
        <fullName evidence="15">TonB-dependent receptor</fullName>
    </submittedName>
</protein>
<dbReference type="GO" id="GO:0044718">
    <property type="term" value="P:siderophore transmembrane transport"/>
    <property type="evidence" value="ECO:0007669"/>
    <property type="project" value="TreeGrafter"/>
</dbReference>
<dbReference type="OrthoDB" id="9812892at2"/>
<evidence type="ECO:0000313" key="16">
    <source>
        <dbReference type="Proteomes" id="UP000292855"/>
    </source>
</evidence>
<dbReference type="SUPFAM" id="SSF56935">
    <property type="entry name" value="Porins"/>
    <property type="match status" value="1"/>
</dbReference>
<dbReference type="PANTHER" id="PTHR30069">
    <property type="entry name" value="TONB-DEPENDENT OUTER MEMBRANE RECEPTOR"/>
    <property type="match status" value="1"/>
</dbReference>
<evidence type="ECO:0000256" key="10">
    <source>
        <dbReference type="PROSITE-ProRule" id="PRU01360"/>
    </source>
</evidence>
<feature type="domain" description="TonB-dependent receptor-like beta-barrel" evidence="13">
    <location>
        <begin position="301"/>
        <end position="700"/>
    </location>
</feature>
<dbReference type="RefSeq" id="WP_130142648.1">
    <property type="nucleotide sequence ID" value="NZ_SGIT01000003.1"/>
</dbReference>
<keyword evidence="4 10" id="KW-0812">Transmembrane</keyword>
<keyword evidence="5 12" id="KW-0732">Signal</keyword>
<keyword evidence="16" id="KW-1185">Reference proteome</keyword>
<comment type="caution">
    <text evidence="15">The sequence shown here is derived from an EMBL/GenBank/DDBJ whole genome shotgun (WGS) entry which is preliminary data.</text>
</comment>
<keyword evidence="7 10" id="KW-0472">Membrane</keyword>
<evidence type="ECO:0000256" key="11">
    <source>
        <dbReference type="RuleBase" id="RU003357"/>
    </source>
</evidence>
<dbReference type="Pfam" id="PF00593">
    <property type="entry name" value="TonB_dep_Rec_b-barrel"/>
    <property type="match status" value="1"/>
</dbReference>
<dbReference type="Gene3D" id="2.40.170.20">
    <property type="entry name" value="TonB-dependent receptor, beta-barrel domain"/>
    <property type="match status" value="1"/>
</dbReference>
<evidence type="ECO:0000256" key="9">
    <source>
        <dbReference type="ARBA" id="ARBA00023237"/>
    </source>
</evidence>
<comment type="subcellular location">
    <subcellularLocation>
        <location evidence="1 10">Cell outer membrane</location>
        <topology evidence="1 10">Multi-pass membrane protein</topology>
    </subcellularLocation>
</comment>
<sequence>MNMKTRDLHKKTPRLLALLFLLLLADVQIAAAQDTTKTVVRQEKISEVEVLHKTESRETKELPFNVNVIETKQHFNSSQDLNKLLTRTTGIRIREDGGLGSDFRFSLNGFSGKSLKFFLDGIPMDNFGSALALNNFPATMAERVEVYKGVVPITLGADALGGAINVITRSNPNFLDVSYSLGSFNTHRAGLNGAYTNENTGLAVRFNSFYNYSDNNYKVHVQPIRGNQYLPEQEVERFHDSYASLGGQFEVGVRDKAFADQLFVGLLASTNDKDIQTGVVMEQVYGAMTRNSSSVIPTLKYKKDNLFVEGLDFNLYGAYNMSRNNMVDTVALVYNWLQETTPNTIGAERSRTQLINRDHEALLTANLSYALHQNHDLALNYVLTDFNRKSSDVEQPDNVAHKMPQRLQKQNIGFGIDSRFGALRTNVFAKYYALYAESFENISENNEPNYVEISTNQHNIGYGVAGTYFFLPRLQMKASYEHTYRLPEPTELLGDGLFTTRNETLRPEKSHNINLGALYAFTLNADHNFQAEVNGIYRDSEDYIRQEQARNRPTGRKFINVGDVKTTGIEGEVKYNWKHLIYSSVNVSYQNIIDKTEFIYSENLSGTIQDRNLNYGYKIPNIPYFFGNFDLGIRLQDFGGAGRIANIHYFMNFIEEYYLTPQQLGANNPDMIPQQIAHNIMADYSLANGKYNIAVECHNLTDSRLFDNFRLQKPGRSFTLKLRYFIHK</sequence>
<dbReference type="InterPro" id="IPR036942">
    <property type="entry name" value="Beta-barrel_TonB_sf"/>
</dbReference>
<evidence type="ECO:0000256" key="12">
    <source>
        <dbReference type="SAM" id="SignalP"/>
    </source>
</evidence>
<keyword evidence="8 15" id="KW-0675">Receptor</keyword>
<dbReference type="Pfam" id="PF07715">
    <property type="entry name" value="Plug"/>
    <property type="match status" value="1"/>
</dbReference>
<feature type="signal peptide" evidence="12">
    <location>
        <begin position="1"/>
        <end position="32"/>
    </location>
</feature>
<proteinExistence type="inferred from homology"/>
<dbReference type="InterPro" id="IPR000531">
    <property type="entry name" value="Beta-barrel_TonB"/>
</dbReference>
<dbReference type="InterPro" id="IPR039426">
    <property type="entry name" value="TonB-dep_rcpt-like"/>
</dbReference>
<keyword evidence="9 10" id="KW-0998">Cell outer membrane</keyword>
<feature type="domain" description="TonB-dependent receptor plug" evidence="14">
    <location>
        <begin position="60"/>
        <end position="163"/>
    </location>
</feature>
<dbReference type="PANTHER" id="PTHR30069:SF29">
    <property type="entry name" value="HEMOGLOBIN AND HEMOGLOBIN-HAPTOGLOBIN-BINDING PROTEIN 1-RELATED"/>
    <property type="match status" value="1"/>
</dbReference>
<evidence type="ECO:0000256" key="5">
    <source>
        <dbReference type="ARBA" id="ARBA00022729"/>
    </source>
</evidence>
<evidence type="ECO:0000256" key="3">
    <source>
        <dbReference type="ARBA" id="ARBA00022452"/>
    </source>
</evidence>
<dbReference type="PROSITE" id="PS52016">
    <property type="entry name" value="TONB_DEPENDENT_REC_3"/>
    <property type="match status" value="1"/>
</dbReference>
<keyword evidence="6 11" id="KW-0798">TonB box</keyword>
<organism evidence="15 16">
    <name type="scientific">Sphingobacterium corticibacterium</name>
    <dbReference type="NCBI Taxonomy" id="2484746"/>
    <lineage>
        <taxon>Bacteria</taxon>
        <taxon>Pseudomonadati</taxon>
        <taxon>Bacteroidota</taxon>
        <taxon>Sphingobacteriia</taxon>
        <taxon>Sphingobacteriales</taxon>
        <taxon>Sphingobacteriaceae</taxon>
        <taxon>Sphingobacterium</taxon>
    </lineage>
</organism>
<evidence type="ECO:0000256" key="2">
    <source>
        <dbReference type="ARBA" id="ARBA00022448"/>
    </source>
</evidence>
<dbReference type="GO" id="GO:0009279">
    <property type="term" value="C:cell outer membrane"/>
    <property type="evidence" value="ECO:0007669"/>
    <property type="project" value="UniProtKB-SubCell"/>
</dbReference>
<keyword evidence="2 10" id="KW-0813">Transport</keyword>
<dbReference type="GO" id="GO:0015344">
    <property type="term" value="F:siderophore uptake transmembrane transporter activity"/>
    <property type="evidence" value="ECO:0007669"/>
    <property type="project" value="TreeGrafter"/>
</dbReference>
<evidence type="ECO:0000259" key="14">
    <source>
        <dbReference type="Pfam" id="PF07715"/>
    </source>
</evidence>
<keyword evidence="3 10" id="KW-1134">Transmembrane beta strand</keyword>
<gene>
    <name evidence="15" type="ORF">EWE74_16170</name>
</gene>
<dbReference type="AlphaFoldDB" id="A0A4Q6XQY2"/>
<evidence type="ECO:0000256" key="6">
    <source>
        <dbReference type="ARBA" id="ARBA00023077"/>
    </source>
</evidence>
<dbReference type="InterPro" id="IPR012910">
    <property type="entry name" value="Plug_dom"/>
</dbReference>
<dbReference type="Proteomes" id="UP000292855">
    <property type="component" value="Unassembled WGS sequence"/>
</dbReference>
<dbReference type="InterPro" id="IPR037066">
    <property type="entry name" value="Plug_dom_sf"/>
</dbReference>
<reference evidence="15 16" key="1">
    <citation type="submission" date="2019-02" db="EMBL/GenBank/DDBJ databases">
        <authorList>
            <person name="Li Y."/>
        </authorList>
    </citation>
    <scope>NUCLEOTIDE SEQUENCE [LARGE SCALE GENOMIC DNA]</scope>
    <source>
        <strain evidence="15 16">30C10-4-7</strain>
    </source>
</reference>
<evidence type="ECO:0000256" key="4">
    <source>
        <dbReference type="ARBA" id="ARBA00022692"/>
    </source>
</evidence>
<evidence type="ECO:0000256" key="8">
    <source>
        <dbReference type="ARBA" id="ARBA00023170"/>
    </source>
</evidence>
<evidence type="ECO:0000259" key="13">
    <source>
        <dbReference type="Pfam" id="PF00593"/>
    </source>
</evidence>
<dbReference type="EMBL" id="SGIT01000003">
    <property type="protein sequence ID" value="RZF58857.1"/>
    <property type="molecule type" value="Genomic_DNA"/>
</dbReference>
<name>A0A4Q6XQY2_9SPHI</name>
<accession>A0A4Q6XQY2</accession>
<dbReference type="Gene3D" id="2.170.130.10">
    <property type="entry name" value="TonB-dependent receptor, plug domain"/>
    <property type="match status" value="1"/>
</dbReference>
<feature type="chain" id="PRO_5020268522" evidence="12">
    <location>
        <begin position="33"/>
        <end position="728"/>
    </location>
</feature>
<evidence type="ECO:0000313" key="15">
    <source>
        <dbReference type="EMBL" id="RZF58857.1"/>
    </source>
</evidence>
<evidence type="ECO:0000256" key="1">
    <source>
        <dbReference type="ARBA" id="ARBA00004571"/>
    </source>
</evidence>